<proteinExistence type="predicted"/>
<evidence type="ECO:0000313" key="2">
    <source>
        <dbReference type="Proteomes" id="UP000190951"/>
    </source>
</evidence>
<protein>
    <submittedName>
        <fullName evidence="1">Uncharacterized protein</fullName>
    </submittedName>
</protein>
<dbReference type="AlphaFoldDB" id="A0A1S8MDS3"/>
<accession>A0A1S8MDS3</accession>
<name>A0A1S8MDS3_9CLOT</name>
<dbReference type="KEGG" id="crw:CROST_022120"/>
<dbReference type="STRING" id="84029.CROST_35820"/>
<gene>
    <name evidence="1" type="ORF">CROST_022120</name>
</gene>
<sequence length="282" mass="31831">MVSTQLSIFDIDFIAPKGEVTENKVLDTKIDKSDTKKDESYTKSLTQNSVTKIEKSKKSLELTPEQQKFLDKNEVLGNESLETLTRIILQSCGWMAIEGVCKELNVVSTSYIDATGETEFIVEKKSSVLPSDKIIYHKTDFEINNIQQQRLQEVKQKYQGQIKRIIHRHGDENILVELGNKLLDIIATGWVLEFKETIHVDCVEDEVLEDFIVKKDVGSLVKVGDYVRACIGTKKRIVEGTITREYGLGNSILNISFKKENGVRACTAIGRFAIKAILKSQV</sequence>
<keyword evidence="2" id="KW-1185">Reference proteome</keyword>
<dbReference type="Proteomes" id="UP000190951">
    <property type="component" value="Chromosome"/>
</dbReference>
<evidence type="ECO:0000313" key="1">
    <source>
        <dbReference type="EMBL" id="URZ11495.1"/>
    </source>
</evidence>
<reference evidence="1 2" key="1">
    <citation type="submission" date="2022-04" db="EMBL/GenBank/DDBJ databases">
        <title>Genome sequence of C. roseum typestrain.</title>
        <authorList>
            <person name="Poehlein A."/>
            <person name="Schoch T."/>
            <person name="Duerre P."/>
            <person name="Daniel R."/>
        </authorList>
    </citation>
    <scope>NUCLEOTIDE SEQUENCE [LARGE SCALE GENOMIC DNA]</scope>
    <source>
        <strain evidence="1 2">DSM 7320</strain>
    </source>
</reference>
<dbReference type="EMBL" id="CP096983">
    <property type="protein sequence ID" value="URZ11495.1"/>
    <property type="molecule type" value="Genomic_DNA"/>
</dbReference>
<organism evidence="1 2">
    <name type="scientific">Clostridium felsineum</name>
    <dbReference type="NCBI Taxonomy" id="36839"/>
    <lineage>
        <taxon>Bacteria</taxon>
        <taxon>Bacillati</taxon>
        <taxon>Bacillota</taxon>
        <taxon>Clostridia</taxon>
        <taxon>Eubacteriales</taxon>
        <taxon>Clostridiaceae</taxon>
        <taxon>Clostridium</taxon>
    </lineage>
</organism>
<dbReference type="RefSeq" id="WP_077832805.1">
    <property type="nucleotide sequence ID" value="NZ_CP096983.1"/>
</dbReference>